<keyword evidence="1" id="KW-0547">Nucleotide-binding</keyword>
<dbReference type="PROSITE" id="PS00676">
    <property type="entry name" value="SIGMA54_INTERACT_2"/>
    <property type="match status" value="1"/>
</dbReference>
<organism evidence="10 11">
    <name type="scientific">Pelomonas cellulosilytica</name>
    <dbReference type="NCBI Taxonomy" id="2906762"/>
    <lineage>
        <taxon>Bacteria</taxon>
        <taxon>Pseudomonadati</taxon>
        <taxon>Pseudomonadota</taxon>
        <taxon>Betaproteobacteria</taxon>
        <taxon>Burkholderiales</taxon>
        <taxon>Sphaerotilaceae</taxon>
        <taxon>Roseateles</taxon>
    </lineage>
</organism>
<feature type="region of interest" description="Disordered" evidence="7">
    <location>
        <begin position="449"/>
        <end position="470"/>
    </location>
</feature>
<evidence type="ECO:0000256" key="5">
    <source>
        <dbReference type="ARBA" id="ARBA00023163"/>
    </source>
</evidence>
<evidence type="ECO:0000256" key="1">
    <source>
        <dbReference type="ARBA" id="ARBA00022741"/>
    </source>
</evidence>
<dbReference type="InterPro" id="IPR009057">
    <property type="entry name" value="Homeodomain-like_sf"/>
</dbReference>
<keyword evidence="5" id="KW-0804">Transcription</keyword>
<evidence type="ECO:0000313" key="11">
    <source>
        <dbReference type="Proteomes" id="UP001200741"/>
    </source>
</evidence>
<evidence type="ECO:0000256" key="4">
    <source>
        <dbReference type="ARBA" id="ARBA00023125"/>
    </source>
</evidence>
<evidence type="ECO:0000259" key="9">
    <source>
        <dbReference type="PROSITE" id="PS50110"/>
    </source>
</evidence>
<dbReference type="SMART" id="SM00382">
    <property type="entry name" value="AAA"/>
    <property type="match status" value="1"/>
</dbReference>
<comment type="caution">
    <text evidence="10">The sequence shown here is derived from an EMBL/GenBank/DDBJ whole genome shotgun (WGS) entry which is preliminary data.</text>
</comment>
<feature type="modified residue" description="4-aspartylphosphate" evidence="6">
    <location>
        <position position="58"/>
    </location>
</feature>
<dbReference type="Gene3D" id="1.10.10.60">
    <property type="entry name" value="Homeodomain-like"/>
    <property type="match status" value="1"/>
</dbReference>
<sequence length="470" mass="51020">MPTQASTTPILLVDDDADLLRLLTMRLTAAGHAVQAVASAEAALAHLAVQLPALVITDVRLPGLDGLALFEEMRSRHPSLPVILLTAHGSIPDAVEATTRGAHAYLTKPFDGQELLTKVRQALRVNATGPAPFEGDGAWRREILSRSPRMAEVLAEARLVAGTDASVLIAGDSGTGKELLARAIHRASPRAARPFVAVNCAAIPEALLESELFGHVKGAFTGAQGHRQGLIPAAQGGTVFLDEIGDMPLALQVKLLRVLQERVVRPVGSNEALPVDVRVLSATHRDLEEAMTTGQFRPDLFYRLNVVKLSLPPLAERREDIALLAQHFLQTLAERHRKRVKGFAPDAVEALITAPWPGNVRQLYNVVEQVCVLATAPLVPLAQVQRALQMPAAEVLSYQHAKQRFERDYLNQLLKLTSGHVAEAARLADRNRTEFYRLLQKHGLDPQRFRTDLSDASGFGDSKTSGESTT</sequence>
<name>A0ABS8XP22_9BURK</name>
<keyword evidence="11" id="KW-1185">Reference proteome</keyword>
<dbReference type="PROSITE" id="PS00675">
    <property type="entry name" value="SIGMA54_INTERACT_1"/>
    <property type="match status" value="1"/>
</dbReference>
<evidence type="ECO:0000256" key="7">
    <source>
        <dbReference type="SAM" id="MobiDB-lite"/>
    </source>
</evidence>
<dbReference type="InterPro" id="IPR025662">
    <property type="entry name" value="Sigma_54_int_dom_ATP-bd_1"/>
</dbReference>
<dbReference type="Pfam" id="PF25601">
    <property type="entry name" value="AAA_lid_14"/>
    <property type="match status" value="1"/>
</dbReference>
<feature type="domain" description="Sigma-54 factor interaction" evidence="8">
    <location>
        <begin position="143"/>
        <end position="372"/>
    </location>
</feature>
<dbReference type="SUPFAM" id="SSF46689">
    <property type="entry name" value="Homeodomain-like"/>
    <property type="match status" value="1"/>
</dbReference>
<dbReference type="InterPro" id="IPR002078">
    <property type="entry name" value="Sigma_54_int"/>
</dbReference>
<dbReference type="InterPro" id="IPR025944">
    <property type="entry name" value="Sigma_54_int_dom_CS"/>
</dbReference>
<dbReference type="Gene3D" id="3.40.50.300">
    <property type="entry name" value="P-loop containing nucleotide triphosphate hydrolases"/>
    <property type="match status" value="1"/>
</dbReference>
<dbReference type="InterPro" id="IPR011006">
    <property type="entry name" value="CheY-like_superfamily"/>
</dbReference>
<dbReference type="EMBL" id="JAJTWU010000001">
    <property type="protein sequence ID" value="MCE4553583.1"/>
    <property type="molecule type" value="Genomic_DNA"/>
</dbReference>
<gene>
    <name evidence="10" type="ORF">LXT13_03870</name>
</gene>
<dbReference type="Gene3D" id="3.40.50.2300">
    <property type="match status" value="1"/>
</dbReference>
<evidence type="ECO:0000256" key="6">
    <source>
        <dbReference type="PROSITE-ProRule" id="PRU00169"/>
    </source>
</evidence>
<evidence type="ECO:0000313" key="10">
    <source>
        <dbReference type="EMBL" id="MCE4553583.1"/>
    </source>
</evidence>
<dbReference type="PANTHER" id="PTHR32071">
    <property type="entry name" value="TRANSCRIPTIONAL REGULATORY PROTEIN"/>
    <property type="match status" value="1"/>
</dbReference>
<dbReference type="RefSeq" id="WP_233370277.1">
    <property type="nucleotide sequence ID" value="NZ_JAJTWU010000001.1"/>
</dbReference>
<accession>A0ABS8XP22</accession>
<dbReference type="InterPro" id="IPR025943">
    <property type="entry name" value="Sigma_54_int_dom_ATP-bd_2"/>
</dbReference>
<dbReference type="Gene3D" id="1.10.8.60">
    <property type="match status" value="1"/>
</dbReference>
<evidence type="ECO:0000256" key="3">
    <source>
        <dbReference type="ARBA" id="ARBA00023015"/>
    </source>
</evidence>
<dbReference type="InterPro" id="IPR003593">
    <property type="entry name" value="AAA+_ATPase"/>
</dbReference>
<dbReference type="PROSITE" id="PS00688">
    <property type="entry name" value="SIGMA54_INTERACT_3"/>
    <property type="match status" value="1"/>
</dbReference>
<keyword evidence="4" id="KW-0238">DNA-binding</keyword>
<dbReference type="Proteomes" id="UP001200741">
    <property type="component" value="Unassembled WGS sequence"/>
</dbReference>
<keyword evidence="2" id="KW-0067">ATP-binding</keyword>
<dbReference type="Pfam" id="PF00158">
    <property type="entry name" value="Sigma54_activat"/>
    <property type="match status" value="1"/>
</dbReference>
<reference evidence="10 11" key="1">
    <citation type="submission" date="2021-12" db="EMBL/GenBank/DDBJ databases">
        <title>Genome seq of P8.</title>
        <authorList>
            <person name="Seo T."/>
        </authorList>
    </citation>
    <scope>NUCLEOTIDE SEQUENCE [LARGE SCALE GENOMIC DNA]</scope>
    <source>
        <strain evidence="10 11">P8</strain>
    </source>
</reference>
<dbReference type="InterPro" id="IPR058031">
    <property type="entry name" value="AAA_lid_NorR"/>
</dbReference>
<dbReference type="PANTHER" id="PTHR32071:SF116">
    <property type="entry name" value="TRANSCRIPTIONAL REGULATORY PROTEIN GLRR"/>
    <property type="match status" value="1"/>
</dbReference>
<keyword evidence="3" id="KW-0805">Transcription regulation</keyword>
<evidence type="ECO:0000259" key="8">
    <source>
        <dbReference type="PROSITE" id="PS50045"/>
    </source>
</evidence>
<dbReference type="InterPro" id="IPR027417">
    <property type="entry name" value="P-loop_NTPase"/>
</dbReference>
<proteinExistence type="predicted"/>
<evidence type="ECO:0000256" key="2">
    <source>
        <dbReference type="ARBA" id="ARBA00022840"/>
    </source>
</evidence>
<dbReference type="CDD" id="cd00009">
    <property type="entry name" value="AAA"/>
    <property type="match status" value="1"/>
</dbReference>
<feature type="domain" description="Response regulatory" evidence="9">
    <location>
        <begin position="9"/>
        <end position="123"/>
    </location>
</feature>
<dbReference type="PROSITE" id="PS50045">
    <property type="entry name" value="SIGMA54_INTERACT_4"/>
    <property type="match status" value="1"/>
</dbReference>
<dbReference type="InterPro" id="IPR001789">
    <property type="entry name" value="Sig_transdc_resp-reg_receiver"/>
</dbReference>
<dbReference type="PROSITE" id="PS50110">
    <property type="entry name" value="RESPONSE_REGULATORY"/>
    <property type="match status" value="1"/>
</dbReference>
<dbReference type="Pfam" id="PF00072">
    <property type="entry name" value="Response_reg"/>
    <property type="match status" value="1"/>
</dbReference>
<dbReference type="SUPFAM" id="SSF52540">
    <property type="entry name" value="P-loop containing nucleoside triphosphate hydrolases"/>
    <property type="match status" value="1"/>
</dbReference>
<dbReference type="SUPFAM" id="SSF52172">
    <property type="entry name" value="CheY-like"/>
    <property type="match status" value="1"/>
</dbReference>
<keyword evidence="6" id="KW-0597">Phosphoprotein</keyword>
<dbReference type="SMART" id="SM00448">
    <property type="entry name" value="REC"/>
    <property type="match status" value="1"/>
</dbReference>
<protein>
    <submittedName>
        <fullName evidence="10">Sigma 54-interacting transcriptional regulator</fullName>
    </submittedName>
</protein>